<feature type="transmembrane region" description="Helical" evidence="1">
    <location>
        <begin position="65"/>
        <end position="83"/>
    </location>
</feature>
<evidence type="ECO:0000313" key="2">
    <source>
        <dbReference type="EMBL" id="WOX23496.1"/>
    </source>
</evidence>
<reference evidence="2 3" key="1">
    <citation type="submission" date="2023-10" db="EMBL/GenBank/DDBJ databases">
        <title>The genome sequence of Streptomyces sp. HUAS YS2.</title>
        <authorList>
            <person name="Mo P."/>
        </authorList>
    </citation>
    <scope>NUCLEOTIDE SEQUENCE [LARGE SCALE GENOMIC DNA]</scope>
    <source>
        <strain evidence="2 3">HUAS YS2</strain>
    </source>
</reference>
<keyword evidence="1" id="KW-0472">Membrane</keyword>
<feature type="transmembrane region" description="Helical" evidence="1">
    <location>
        <begin position="90"/>
        <end position="108"/>
    </location>
</feature>
<gene>
    <name evidence="2" type="ORF">R2D22_19770</name>
</gene>
<keyword evidence="3" id="KW-1185">Reference proteome</keyword>
<name>A0ABZ0LWC8_9ACTN</name>
<organism evidence="2 3">
    <name type="scientific">Streptomyces solicathayae</name>
    <dbReference type="NCBI Taxonomy" id="3081768"/>
    <lineage>
        <taxon>Bacteria</taxon>
        <taxon>Bacillati</taxon>
        <taxon>Actinomycetota</taxon>
        <taxon>Actinomycetes</taxon>
        <taxon>Kitasatosporales</taxon>
        <taxon>Streptomycetaceae</taxon>
        <taxon>Streptomyces</taxon>
    </lineage>
</organism>
<dbReference type="RefSeq" id="WP_318105340.1">
    <property type="nucleotide sequence ID" value="NZ_CP137573.1"/>
</dbReference>
<evidence type="ECO:0000256" key="1">
    <source>
        <dbReference type="SAM" id="Phobius"/>
    </source>
</evidence>
<evidence type="ECO:0000313" key="3">
    <source>
        <dbReference type="Proteomes" id="UP001301731"/>
    </source>
</evidence>
<proteinExistence type="predicted"/>
<dbReference type="EMBL" id="CP137573">
    <property type="protein sequence ID" value="WOX23496.1"/>
    <property type="molecule type" value="Genomic_DNA"/>
</dbReference>
<evidence type="ECO:0008006" key="4">
    <source>
        <dbReference type="Google" id="ProtNLM"/>
    </source>
</evidence>
<keyword evidence="1" id="KW-0812">Transmembrane</keyword>
<sequence length="213" mass="22897">MRRVVSAAAATLFADRVNAMLPERATGEGEVDGTTLVVTRSLRIAAAAQDELEDDWLLSAGRKRAGYAAVAAMALFAVAAGFVGRDPSRAIAVLLLGEVGVGIAFHASHDFPGLWRLWYLPRHGITVDAQQVFRNGYTTNAYVDSDGVTRYIRGSDKGRPIRVAYHPQKPEIAVRCPGPGSMRSQVIWFLVISAFAASFLYGAYALALPAFGV</sequence>
<accession>A0ABZ0LWC8</accession>
<protein>
    <recommendedName>
        <fullName evidence="4">DUF3592 domain-containing protein</fullName>
    </recommendedName>
</protein>
<feature type="transmembrane region" description="Helical" evidence="1">
    <location>
        <begin position="187"/>
        <end position="211"/>
    </location>
</feature>
<keyword evidence="1" id="KW-1133">Transmembrane helix</keyword>
<dbReference type="Proteomes" id="UP001301731">
    <property type="component" value="Chromosome"/>
</dbReference>